<evidence type="ECO:0000313" key="4">
    <source>
        <dbReference type="EMBL" id="MBW6530121.1"/>
    </source>
</evidence>
<evidence type="ECO:0000256" key="2">
    <source>
        <dbReference type="SAM" id="SignalP"/>
    </source>
</evidence>
<dbReference type="RefSeq" id="WP_219747523.1">
    <property type="nucleotide sequence ID" value="NZ_JAHXZN010000001.1"/>
</dbReference>
<dbReference type="Gene3D" id="3.40.710.10">
    <property type="entry name" value="DD-peptidase/beta-lactamase superfamily"/>
    <property type="match status" value="1"/>
</dbReference>
<reference evidence="4 5" key="1">
    <citation type="submission" date="2021-07" db="EMBL/GenBank/DDBJ databases">
        <title>Sphingomonas sp.</title>
        <authorList>
            <person name="Feng G."/>
            <person name="Li J."/>
            <person name="Pan M."/>
        </authorList>
    </citation>
    <scope>NUCLEOTIDE SEQUENCE [LARGE SCALE GENOMIC DNA]</scope>
    <source>
        <strain evidence="4 5">RRHST34</strain>
    </source>
</reference>
<dbReference type="PANTHER" id="PTHR43283">
    <property type="entry name" value="BETA-LACTAMASE-RELATED"/>
    <property type="match status" value="1"/>
</dbReference>
<dbReference type="Pfam" id="PF00144">
    <property type="entry name" value="Beta-lactamase"/>
    <property type="match status" value="1"/>
</dbReference>
<evidence type="ECO:0000259" key="3">
    <source>
        <dbReference type="Pfam" id="PF00144"/>
    </source>
</evidence>
<accession>A0ABS7BKJ4</accession>
<dbReference type="SUPFAM" id="SSF56601">
    <property type="entry name" value="beta-lactamase/transpeptidase-like"/>
    <property type="match status" value="1"/>
</dbReference>
<feature type="signal peptide" evidence="2">
    <location>
        <begin position="1"/>
        <end position="23"/>
    </location>
</feature>
<organism evidence="4 5">
    <name type="scientific">Sphingomonas citri</name>
    <dbReference type="NCBI Taxonomy" id="2862499"/>
    <lineage>
        <taxon>Bacteria</taxon>
        <taxon>Pseudomonadati</taxon>
        <taxon>Pseudomonadota</taxon>
        <taxon>Alphaproteobacteria</taxon>
        <taxon>Sphingomonadales</taxon>
        <taxon>Sphingomonadaceae</taxon>
        <taxon>Sphingomonas</taxon>
    </lineage>
</organism>
<dbReference type="EMBL" id="JAHXZN010000001">
    <property type="protein sequence ID" value="MBW6530121.1"/>
    <property type="molecule type" value="Genomic_DNA"/>
</dbReference>
<dbReference type="InterPro" id="IPR050789">
    <property type="entry name" value="Diverse_Enzym_Activities"/>
</dbReference>
<name>A0ABS7BKJ4_9SPHN</name>
<evidence type="ECO:0000256" key="1">
    <source>
        <dbReference type="SAM" id="MobiDB-lite"/>
    </source>
</evidence>
<keyword evidence="5" id="KW-1185">Reference proteome</keyword>
<sequence>MTVFRWFGTAALTALVAATQLSAQRAPAPAPRSQTAQPAQGATTPQGLPGAQLLPATQALFDGYVRDRKMPGIVGAFGLGDLPTVFLNAGTITTDPGAPAAGPDSLWRVYSMTKPITGMAAMLLVEEGKLSLDDPLSKYFPGFAKMKVLTSPDTSLETRPARAPITIRELMTHSSGIGYQINAQGPLLKEYERLGLVPFSANAQTEAVARKTRPASLIAFAERVAQAPLVAEPGTTWHYSMGLDVLAAVIEKVAGQKFERFVHARILDPLGMTSTDFQVAPGNVARFATNYAFAGDQLIPLDPAARSVFLQPPSFPYGGAGLVASARDYDRFLHMLQDAGTLDGVTIMKPETARLAMSNLLPPSVSYKNKEGVAQGFGAGGVVYLADEAGGASKGSYGWGGAAGTVAIVDPARRFRGTIMVNYFPGERYPLAKETFAALARDAARLHPGVPR</sequence>
<proteinExistence type="predicted"/>
<comment type="caution">
    <text evidence="4">The sequence shown here is derived from an EMBL/GenBank/DDBJ whole genome shotgun (WGS) entry which is preliminary data.</text>
</comment>
<dbReference type="InterPro" id="IPR012338">
    <property type="entry name" value="Beta-lactam/transpept-like"/>
</dbReference>
<dbReference type="InterPro" id="IPR001466">
    <property type="entry name" value="Beta-lactam-related"/>
</dbReference>
<feature type="region of interest" description="Disordered" evidence="1">
    <location>
        <begin position="26"/>
        <end position="50"/>
    </location>
</feature>
<feature type="compositionally biased region" description="Low complexity" evidence="1">
    <location>
        <begin position="26"/>
        <end position="40"/>
    </location>
</feature>
<gene>
    <name evidence="4" type="ORF">KZ820_05180</name>
</gene>
<dbReference type="PANTHER" id="PTHR43283:SF3">
    <property type="entry name" value="BETA-LACTAMASE FAMILY PROTEIN (AFU_ORTHOLOGUE AFUA_5G07500)"/>
    <property type="match status" value="1"/>
</dbReference>
<feature type="domain" description="Beta-lactamase-related" evidence="3">
    <location>
        <begin position="58"/>
        <end position="440"/>
    </location>
</feature>
<protein>
    <submittedName>
        <fullName evidence="4">Beta-lactamase family protein</fullName>
    </submittedName>
</protein>
<keyword evidence="2" id="KW-0732">Signal</keyword>
<evidence type="ECO:0000313" key="5">
    <source>
        <dbReference type="Proteomes" id="UP000759103"/>
    </source>
</evidence>
<dbReference type="Proteomes" id="UP000759103">
    <property type="component" value="Unassembled WGS sequence"/>
</dbReference>
<feature type="chain" id="PRO_5046583476" evidence="2">
    <location>
        <begin position="24"/>
        <end position="452"/>
    </location>
</feature>